<dbReference type="SMART" id="SM00355">
    <property type="entry name" value="ZnF_C2H2"/>
    <property type="match status" value="4"/>
</dbReference>
<dbReference type="GO" id="GO:0000981">
    <property type="term" value="F:DNA-binding transcription factor activity, RNA polymerase II-specific"/>
    <property type="evidence" value="ECO:0007669"/>
    <property type="project" value="TreeGrafter"/>
</dbReference>
<evidence type="ECO:0000313" key="10">
    <source>
        <dbReference type="Proteomes" id="UP000326759"/>
    </source>
</evidence>
<dbReference type="PROSITE" id="PS00028">
    <property type="entry name" value="ZINC_FINGER_C2H2_1"/>
    <property type="match status" value="2"/>
</dbReference>
<dbReference type="PROSITE" id="PS50157">
    <property type="entry name" value="ZINC_FINGER_C2H2_2"/>
    <property type="match status" value="4"/>
</dbReference>
<gene>
    <name evidence="9" type="ORF">Anas_10680</name>
</gene>
<keyword evidence="3 6" id="KW-0863">Zinc-finger</keyword>
<evidence type="ECO:0000256" key="3">
    <source>
        <dbReference type="ARBA" id="ARBA00022771"/>
    </source>
</evidence>
<keyword evidence="5" id="KW-0539">Nucleus</keyword>
<sequence>MDVKGDTNIKDKLSNKTDEGINDGHSFQQESRSEEIQKQIRYPIIDIKEEIEVKDETLYTDEENMESGQGFEAKYETLCIKEEVMEENGQDFGQSSGLDGSQMKISYPIINVNEKIEMKDDQLYIKEEDVVSDDQIYEVKENTLYIKEEIMENGQDQGQGQGFDQSSGLDESQIDICGVNYDEDEEDTTEFVVEGILNSEPQTTSELFSQNIENSKKKSKSKRKFKCDHCSFQSNSKYSLRIHMFRHTNTKLFKCSLCSYEGIQKADLNSHMLIHSDFKPFKCSKCSYECKRKGSLKPHMLTHGEFKRFKCSMCSYECKLKGSLKTHMLSHADLKPFKIHGTAILEFGSINNIDISIDNGLDMINIGLCQRRKLPITHGMEYWDKCPHNGRMFDSWAIHSSA</sequence>
<reference evidence="9 10" key="1">
    <citation type="journal article" date="2019" name="PLoS Biol.">
        <title>Sex chromosomes control vertical transmission of feminizing Wolbachia symbionts in an isopod.</title>
        <authorList>
            <person name="Becking T."/>
            <person name="Chebbi M.A."/>
            <person name="Giraud I."/>
            <person name="Moumen B."/>
            <person name="Laverre T."/>
            <person name="Caubet Y."/>
            <person name="Peccoud J."/>
            <person name="Gilbert C."/>
            <person name="Cordaux R."/>
        </authorList>
    </citation>
    <scope>NUCLEOTIDE SEQUENCE [LARGE SCALE GENOMIC DNA]</scope>
    <source>
        <strain evidence="9">ANa2</strain>
        <tissue evidence="9">Whole body excluding digestive tract and cuticle</tissue>
    </source>
</reference>
<dbReference type="PANTHER" id="PTHR23235:SF142">
    <property type="entry name" value="ZINC FINGER PROTEIN 384"/>
    <property type="match status" value="1"/>
</dbReference>
<comment type="caution">
    <text evidence="9">The sequence shown here is derived from an EMBL/GenBank/DDBJ whole genome shotgun (WGS) entry which is preliminary data.</text>
</comment>
<keyword evidence="10" id="KW-1185">Reference proteome</keyword>
<keyword evidence="4" id="KW-0862">Zinc</keyword>
<evidence type="ECO:0000256" key="5">
    <source>
        <dbReference type="ARBA" id="ARBA00023242"/>
    </source>
</evidence>
<dbReference type="EMBL" id="SEYY01001665">
    <property type="protein sequence ID" value="KAB7505168.1"/>
    <property type="molecule type" value="Genomic_DNA"/>
</dbReference>
<dbReference type="InterPro" id="IPR013087">
    <property type="entry name" value="Znf_C2H2_type"/>
</dbReference>
<organism evidence="9 10">
    <name type="scientific">Armadillidium nasatum</name>
    <dbReference type="NCBI Taxonomy" id="96803"/>
    <lineage>
        <taxon>Eukaryota</taxon>
        <taxon>Metazoa</taxon>
        <taxon>Ecdysozoa</taxon>
        <taxon>Arthropoda</taxon>
        <taxon>Crustacea</taxon>
        <taxon>Multicrustacea</taxon>
        <taxon>Malacostraca</taxon>
        <taxon>Eumalacostraca</taxon>
        <taxon>Peracarida</taxon>
        <taxon>Isopoda</taxon>
        <taxon>Oniscidea</taxon>
        <taxon>Crinocheta</taxon>
        <taxon>Armadillidiidae</taxon>
        <taxon>Armadillidium</taxon>
    </lineage>
</organism>
<keyword evidence="1" id="KW-0479">Metal-binding</keyword>
<feature type="region of interest" description="Disordered" evidence="7">
    <location>
        <begin position="1"/>
        <end position="35"/>
    </location>
</feature>
<evidence type="ECO:0000256" key="1">
    <source>
        <dbReference type="ARBA" id="ARBA00022723"/>
    </source>
</evidence>
<dbReference type="SUPFAM" id="SSF57667">
    <property type="entry name" value="beta-beta-alpha zinc fingers"/>
    <property type="match status" value="3"/>
</dbReference>
<feature type="domain" description="C2H2-type" evidence="8">
    <location>
        <begin position="225"/>
        <end position="252"/>
    </location>
</feature>
<dbReference type="Proteomes" id="UP000326759">
    <property type="component" value="Unassembled WGS sequence"/>
</dbReference>
<evidence type="ECO:0000256" key="6">
    <source>
        <dbReference type="PROSITE-ProRule" id="PRU00042"/>
    </source>
</evidence>
<dbReference type="GO" id="GO:0000978">
    <property type="term" value="F:RNA polymerase II cis-regulatory region sequence-specific DNA binding"/>
    <property type="evidence" value="ECO:0007669"/>
    <property type="project" value="TreeGrafter"/>
</dbReference>
<feature type="domain" description="C2H2-type" evidence="8">
    <location>
        <begin position="253"/>
        <end position="280"/>
    </location>
</feature>
<feature type="domain" description="C2H2-type" evidence="8">
    <location>
        <begin position="281"/>
        <end position="308"/>
    </location>
</feature>
<evidence type="ECO:0000256" key="7">
    <source>
        <dbReference type="SAM" id="MobiDB-lite"/>
    </source>
</evidence>
<evidence type="ECO:0000256" key="4">
    <source>
        <dbReference type="ARBA" id="ARBA00022833"/>
    </source>
</evidence>
<dbReference type="GO" id="GO:0008270">
    <property type="term" value="F:zinc ion binding"/>
    <property type="evidence" value="ECO:0007669"/>
    <property type="project" value="UniProtKB-KW"/>
</dbReference>
<dbReference type="Pfam" id="PF13909">
    <property type="entry name" value="zf-H2C2_5"/>
    <property type="match status" value="1"/>
</dbReference>
<dbReference type="InterPro" id="IPR036236">
    <property type="entry name" value="Znf_C2H2_sf"/>
</dbReference>
<keyword evidence="2" id="KW-0677">Repeat</keyword>
<dbReference type="PANTHER" id="PTHR23235">
    <property type="entry name" value="KRUEPPEL-LIKE TRANSCRIPTION FACTOR"/>
    <property type="match status" value="1"/>
</dbReference>
<accession>A0A5N5TGF3</accession>
<feature type="domain" description="C2H2-type" evidence="8">
    <location>
        <begin position="309"/>
        <end position="336"/>
    </location>
</feature>
<protein>
    <submittedName>
        <fullName evidence="9">Zinc finger protein</fullName>
    </submittedName>
</protein>
<evidence type="ECO:0000256" key="2">
    <source>
        <dbReference type="ARBA" id="ARBA00022737"/>
    </source>
</evidence>
<feature type="compositionally biased region" description="Basic and acidic residues" evidence="7">
    <location>
        <begin position="1"/>
        <end position="19"/>
    </location>
</feature>
<dbReference type="OrthoDB" id="40579at2759"/>
<evidence type="ECO:0000313" key="9">
    <source>
        <dbReference type="EMBL" id="KAB7505168.1"/>
    </source>
</evidence>
<dbReference type="AlphaFoldDB" id="A0A5N5TGF3"/>
<proteinExistence type="predicted"/>
<name>A0A5N5TGF3_9CRUS</name>
<dbReference type="Gene3D" id="3.30.160.60">
    <property type="entry name" value="Classic Zinc Finger"/>
    <property type="match status" value="3"/>
</dbReference>
<evidence type="ECO:0000259" key="8">
    <source>
        <dbReference type="PROSITE" id="PS50157"/>
    </source>
</evidence>